<comment type="caution">
    <text evidence="1">The sequence shown here is derived from an EMBL/GenBank/DDBJ whole genome shotgun (WGS) entry which is preliminary data.</text>
</comment>
<proteinExistence type="predicted"/>
<dbReference type="EMBL" id="LAZR01028093">
    <property type="protein sequence ID" value="KKL63649.1"/>
    <property type="molecule type" value="Genomic_DNA"/>
</dbReference>
<accession>A0A0F9DPK2</accession>
<evidence type="ECO:0000313" key="1">
    <source>
        <dbReference type="EMBL" id="KKL63649.1"/>
    </source>
</evidence>
<sequence length="29" mass="3934">MRIDYDKYWIIWDENLQEWIFKWKLEDEK</sequence>
<name>A0A0F9DPK2_9ZZZZ</name>
<organism evidence="1">
    <name type="scientific">marine sediment metagenome</name>
    <dbReference type="NCBI Taxonomy" id="412755"/>
    <lineage>
        <taxon>unclassified sequences</taxon>
        <taxon>metagenomes</taxon>
        <taxon>ecological metagenomes</taxon>
    </lineage>
</organism>
<protein>
    <submittedName>
        <fullName evidence="1">Uncharacterized protein</fullName>
    </submittedName>
</protein>
<dbReference type="AlphaFoldDB" id="A0A0F9DPK2"/>
<gene>
    <name evidence="1" type="ORF">LCGC14_2172990</name>
</gene>
<reference evidence="1" key="1">
    <citation type="journal article" date="2015" name="Nature">
        <title>Complex archaea that bridge the gap between prokaryotes and eukaryotes.</title>
        <authorList>
            <person name="Spang A."/>
            <person name="Saw J.H."/>
            <person name="Jorgensen S.L."/>
            <person name="Zaremba-Niedzwiedzka K."/>
            <person name="Martijn J."/>
            <person name="Lind A.E."/>
            <person name="van Eijk R."/>
            <person name="Schleper C."/>
            <person name="Guy L."/>
            <person name="Ettema T.J."/>
        </authorList>
    </citation>
    <scope>NUCLEOTIDE SEQUENCE</scope>
</reference>